<dbReference type="AlphaFoldDB" id="A0A6L7GD54"/>
<evidence type="ECO:0000313" key="13">
    <source>
        <dbReference type="EMBL" id="MXP13827.1"/>
    </source>
</evidence>
<feature type="transmembrane region" description="Helical" evidence="10">
    <location>
        <begin position="274"/>
        <end position="293"/>
    </location>
</feature>
<dbReference type="GO" id="GO:0016829">
    <property type="term" value="F:lyase activity"/>
    <property type="evidence" value="ECO:0007669"/>
    <property type="project" value="UniProtKB-KW"/>
</dbReference>
<organism evidence="13 14">
    <name type="scientific">Allopontixanthobacter confluentis</name>
    <dbReference type="NCBI Taxonomy" id="1849021"/>
    <lineage>
        <taxon>Bacteria</taxon>
        <taxon>Pseudomonadati</taxon>
        <taxon>Pseudomonadota</taxon>
        <taxon>Alphaproteobacteria</taxon>
        <taxon>Sphingomonadales</taxon>
        <taxon>Erythrobacteraceae</taxon>
        <taxon>Allopontixanthobacter</taxon>
    </lineage>
</organism>
<sequence length="657" mass="70751">MIAELGLAALWLAAALAALQLVAGAFAQRDGTTELAGLARPAAIIQGVLAAFSFLMLLILFAQTDLSVKLVAMNSHSAKPMIFKLSGAFGNHEGSMLLWITVMALAGALIAAAERRLPERTMMATLAAQAFVGLGFYAFLLFSSNPFERLPQPAMEGMGLNPLLQDIGLVFHPPTLYVGYVGLSVAFSFAVGALLTRQVTPDFARAMRPWVLGAWIFLTLGITAGSYWAYYELGWGGWWFWDPVENASLMPWLAATALLHSASVLAARDALRAWTIMLGVVAFSMSMVGTFLVRSGILTSVHAFAVDPERGTFILVLLSIYIGGALLLFALRAGTVSEGERFSVTSREAALVFNNVMLSAILGIVLLGTLYPLLTEAFDVRVSVGPPYFNPVGAIFVVPMLMVMAVGPLLRWRQDNIVRIRLPMLIAGGAALAVLLLVTVTTNIGILPLLGLALSAGLGIASFMPLRGRKLRLLPLATWGMVIAHFGIAVALFGMASESAFSEETLAAVEVGDQAEIGPWQVVLSEVRPTAGPNWTALEGRLLVSYKGGTSKEIDPQSRNFWAPPQETTESALVTRWNGQLYAVIGREAGDGRWQLRLWWKPFVTMIWYGGILIALGGVLALIGRLFADLKRRAVKLRGAERRGLSVRNVEPRDAGA</sequence>
<feature type="transmembrane region" description="Helical" evidence="10">
    <location>
        <begin position="606"/>
        <end position="628"/>
    </location>
</feature>
<dbReference type="InterPro" id="IPR032523">
    <property type="entry name" value="CcmF_C"/>
</dbReference>
<feature type="transmembrane region" description="Helical" evidence="10">
    <location>
        <begin position="391"/>
        <end position="410"/>
    </location>
</feature>
<comment type="caution">
    <text evidence="13">The sequence shown here is derived from an EMBL/GenBank/DDBJ whole genome shotgun (WGS) entry which is preliminary data.</text>
</comment>
<feature type="domain" description="Cytochrome c assembly protein" evidence="11">
    <location>
        <begin position="90"/>
        <end position="295"/>
    </location>
</feature>
<keyword evidence="3" id="KW-1003">Cell membrane</keyword>
<evidence type="ECO:0000256" key="5">
    <source>
        <dbReference type="ARBA" id="ARBA00022692"/>
    </source>
</evidence>
<name>A0A6L7GD54_9SPHN</name>
<evidence type="ECO:0000313" key="14">
    <source>
        <dbReference type="Proteomes" id="UP000473531"/>
    </source>
</evidence>
<feature type="transmembrane region" description="Helical" evidence="10">
    <location>
        <begin position="209"/>
        <end position="229"/>
    </location>
</feature>
<comment type="similarity">
    <text evidence="2">Belongs to the CcmF/CycK/Ccl1/NrfE/CcsA family.</text>
</comment>
<dbReference type="PRINTS" id="PR01410">
    <property type="entry name" value="CCBIOGENESIS"/>
</dbReference>
<feature type="transmembrane region" description="Helical" evidence="10">
    <location>
        <begin position="473"/>
        <end position="496"/>
    </location>
</feature>
<dbReference type="PANTHER" id="PTHR43653:SF1">
    <property type="entry name" value="CYTOCHROME C-TYPE BIOGENESIS PROTEIN CCMF"/>
    <property type="match status" value="1"/>
</dbReference>
<feature type="transmembrane region" description="Helical" evidence="10">
    <location>
        <begin position="313"/>
        <end position="331"/>
    </location>
</feature>
<keyword evidence="8 10" id="KW-0472">Membrane</keyword>
<feature type="transmembrane region" description="Helical" evidence="10">
    <location>
        <begin position="177"/>
        <end position="197"/>
    </location>
</feature>
<comment type="subcellular location">
    <subcellularLocation>
        <location evidence="1">Cell inner membrane</location>
        <topology evidence="1">Multi-pass membrane protein</topology>
    </subcellularLocation>
</comment>
<dbReference type="OrthoDB" id="9761451at2"/>
<dbReference type="EMBL" id="WTYU01000001">
    <property type="protein sequence ID" value="MXP13827.1"/>
    <property type="molecule type" value="Genomic_DNA"/>
</dbReference>
<reference evidence="13 14" key="1">
    <citation type="submission" date="2019-12" db="EMBL/GenBank/DDBJ databases">
        <title>Genomic-based taxomic classification of the family Erythrobacteraceae.</title>
        <authorList>
            <person name="Xu L."/>
        </authorList>
    </citation>
    <scope>NUCLEOTIDE SEQUENCE [LARGE SCALE GENOMIC DNA]</scope>
    <source>
        <strain evidence="13 14">KCTC 52259</strain>
    </source>
</reference>
<feature type="transmembrane region" description="Helical" evidence="10">
    <location>
        <begin position="352"/>
        <end position="371"/>
    </location>
</feature>
<feature type="transmembrane region" description="Helical" evidence="10">
    <location>
        <begin position="125"/>
        <end position="143"/>
    </location>
</feature>
<evidence type="ECO:0000256" key="9">
    <source>
        <dbReference type="ARBA" id="ARBA00037230"/>
    </source>
</evidence>
<accession>A0A6L7GD54</accession>
<keyword evidence="6" id="KW-0201">Cytochrome c-type biogenesis</keyword>
<evidence type="ECO:0000256" key="8">
    <source>
        <dbReference type="ARBA" id="ARBA00023136"/>
    </source>
</evidence>
<evidence type="ECO:0000259" key="12">
    <source>
        <dbReference type="Pfam" id="PF16327"/>
    </source>
</evidence>
<keyword evidence="13" id="KW-0456">Lyase</keyword>
<dbReference type="PRINTS" id="PR01411">
    <property type="entry name" value="CCMFBIOGNSIS"/>
</dbReference>
<feature type="domain" description="Cytochrome c-type biogenesis protein CcmF C-terminal" evidence="12">
    <location>
        <begin position="315"/>
        <end position="625"/>
    </location>
</feature>
<feature type="transmembrane region" description="Helical" evidence="10">
    <location>
        <begin position="43"/>
        <end position="63"/>
    </location>
</feature>
<feature type="transmembrane region" description="Helical" evidence="10">
    <location>
        <begin position="96"/>
        <end position="113"/>
    </location>
</feature>
<keyword evidence="14" id="KW-1185">Reference proteome</keyword>
<dbReference type="InterPro" id="IPR002541">
    <property type="entry name" value="Cyt_c_assembly"/>
</dbReference>
<dbReference type="RefSeq" id="WP_160600063.1">
    <property type="nucleotide sequence ID" value="NZ_WTYU01000001.1"/>
</dbReference>
<evidence type="ECO:0000256" key="3">
    <source>
        <dbReference type="ARBA" id="ARBA00022475"/>
    </source>
</evidence>
<evidence type="ECO:0000256" key="4">
    <source>
        <dbReference type="ARBA" id="ARBA00022519"/>
    </source>
</evidence>
<evidence type="ECO:0000256" key="1">
    <source>
        <dbReference type="ARBA" id="ARBA00004429"/>
    </source>
</evidence>
<evidence type="ECO:0000256" key="2">
    <source>
        <dbReference type="ARBA" id="ARBA00009186"/>
    </source>
</evidence>
<comment type="function">
    <text evidence="9">Required for the biogenesis of c-type cytochromes. Possible subunit of a heme lyase.</text>
</comment>
<evidence type="ECO:0000259" key="11">
    <source>
        <dbReference type="Pfam" id="PF01578"/>
    </source>
</evidence>
<feature type="transmembrane region" description="Helical" evidence="10">
    <location>
        <begin position="249"/>
        <end position="267"/>
    </location>
</feature>
<keyword evidence="5 10" id="KW-0812">Transmembrane</keyword>
<dbReference type="InterPro" id="IPR003567">
    <property type="entry name" value="Cyt_c_biogenesis"/>
</dbReference>
<proteinExistence type="inferred from homology"/>
<evidence type="ECO:0000256" key="10">
    <source>
        <dbReference type="SAM" id="Phobius"/>
    </source>
</evidence>
<keyword evidence="4" id="KW-0997">Cell inner membrane</keyword>
<dbReference type="Proteomes" id="UP000473531">
    <property type="component" value="Unassembled WGS sequence"/>
</dbReference>
<dbReference type="Pfam" id="PF16327">
    <property type="entry name" value="CcmF_C"/>
    <property type="match status" value="1"/>
</dbReference>
<feature type="transmembrane region" description="Helical" evidence="10">
    <location>
        <begin position="446"/>
        <end position="466"/>
    </location>
</feature>
<dbReference type="PANTHER" id="PTHR43653">
    <property type="entry name" value="CYTOCHROME C ASSEMBLY PROTEIN-RELATED"/>
    <property type="match status" value="1"/>
</dbReference>
<dbReference type="GO" id="GO:0005886">
    <property type="term" value="C:plasma membrane"/>
    <property type="evidence" value="ECO:0007669"/>
    <property type="project" value="UniProtKB-SubCell"/>
</dbReference>
<keyword evidence="7 10" id="KW-1133">Transmembrane helix</keyword>
<gene>
    <name evidence="13" type="ORF">GRI44_03560</name>
</gene>
<evidence type="ECO:0000256" key="6">
    <source>
        <dbReference type="ARBA" id="ARBA00022748"/>
    </source>
</evidence>
<evidence type="ECO:0000256" key="7">
    <source>
        <dbReference type="ARBA" id="ARBA00022989"/>
    </source>
</evidence>
<dbReference type="GO" id="GO:0015232">
    <property type="term" value="F:heme transmembrane transporter activity"/>
    <property type="evidence" value="ECO:0007669"/>
    <property type="project" value="InterPro"/>
</dbReference>
<feature type="transmembrane region" description="Helical" evidence="10">
    <location>
        <begin position="422"/>
        <end position="440"/>
    </location>
</feature>
<protein>
    <submittedName>
        <fullName evidence="13">Heme lyase NrfEFG subunit NrfE</fullName>
    </submittedName>
</protein>
<dbReference type="InterPro" id="IPR003568">
    <property type="entry name" value="Cyt_c_biogenesis_CcmF"/>
</dbReference>
<dbReference type="GO" id="GO:0020037">
    <property type="term" value="F:heme binding"/>
    <property type="evidence" value="ECO:0007669"/>
    <property type="project" value="InterPro"/>
</dbReference>
<dbReference type="Pfam" id="PF01578">
    <property type="entry name" value="Cytochrom_C_asm"/>
    <property type="match status" value="1"/>
</dbReference>
<dbReference type="GO" id="GO:0017004">
    <property type="term" value="P:cytochrome complex assembly"/>
    <property type="evidence" value="ECO:0007669"/>
    <property type="project" value="UniProtKB-KW"/>
</dbReference>